<comment type="similarity">
    <text evidence="5 6">Belongs to the XseA family.</text>
</comment>
<protein>
    <recommendedName>
        <fullName evidence="5">Exodeoxyribonuclease 7 large subunit</fullName>
        <ecNumber evidence="5">3.1.11.6</ecNumber>
    </recommendedName>
    <alternativeName>
        <fullName evidence="5">Exodeoxyribonuclease VII large subunit</fullName>
        <shortName evidence="5">Exonuclease VII large subunit</shortName>
    </alternativeName>
</protein>
<organism evidence="9 10">
    <name type="scientific">Anaeroselena agilis</name>
    <dbReference type="NCBI Taxonomy" id="3063788"/>
    <lineage>
        <taxon>Bacteria</taxon>
        <taxon>Bacillati</taxon>
        <taxon>Bacillota</taxon>
        <taxon>Negativicutes</taxon>
        <taxon>Acetonemataceae</taxon>
        <taxon>Anaeroselena</taxon>
    </lineage>
</organism>
<name>A0ABU3NW93_9FIRM</name>
<keyword evidence="3 5" id="KW-0378">Hydrolase</keyword>
<keyword evidence="10" id="KW-1185">Reference proteome</keyword>
<dbReference type="CDD" id="cd04489">
    <property type="entry name" value="ExoVII_LU_OBF"/>
    <property type="match status" value="1"/>
</dbReference>
<evidence type="ECO:0000256" key="4">
    <source>
        <dbReference type="ARBA" id="ARBA00022839"/>
    </source>
</evidence>
<dbReference type="HAMAP" id="MF_00378">
    <property type="entry name" value="Exonuc_7_L"/>
    <property type="match status" value="1"/>
</dbReference>
<gene>
    <name evidence="5 9" type="primary">xseA</name>
    <name evidence="9" type="ORF">Q4T40_07475</name>
</gene>
<comment type="catalytic activity">
    <reaction evidence="5 6">
        <text>Exonucleolytic cleavage in either 5'- to 3'- or 3'- to 5'-direction to yield nucleoside 5'-phosphates.</text>
        <dbReference type="EC" id="3.1.11.6"/>
    </reaction>
</comment>
<dbReference type="GO" id="GO:0008855">
    <property type="term" value="F:exodeoxyribonuclease VII activity"/>
    <property type="evidence" value="ECO:0007669"/>
    <property type="project" value="UniProtKB-EC"/>
</dbReference>
<reference evidence="9 10" key="1">
    <citation type="submission" date="2023-07" db="EMBL/GenBank/DDBJ databases">
        <title>The novel representative of Negativicutes class, Anaeroselena agilis gen. nov. sp. nov.</title>
        <authorList>
            <person name="Prokofeva M.I."/>
            <person name="Elcheninov A.G."/>
            <person name="Klyukina A."/>
            <person name="Kublanov I.V."/>
            <person name="Frolov E.N."/>
            <person name="Podosokorskaya O.A."/>
        </authorList>
    </citation>
    <scope>NUCLEOTIDE SEQUENCE [LARGE SCALE GENOMIC DNA]</scope>
    <source>
        <strain evidence="9 10">4137-cl</strain>
    </source>
</reference>
<evidence type="ECO:0000313" key="10">
    <source>
        <dbReference type="Proteomes" id="UP001254848"/>
    </source>
</evidence>
<dbReference type="Proteomes" id="UP001254848">
    <property type="component" value="Unassembled WGS sequence"/>
</dbReference>
<feature type="domain" description="OB-fold nucleic acid binding" evidence="8">
    <location>
        <begin position="4"/>
        <end position="98"/>
    </location>
</feature>
<keyword evidence="2 5" id="KW-0540">Nuclease</keyword>
<dbReference type="InterPro" id="IPR020579">
    <property type="entry name" value="Exonuc_VII_lsu_C"/>
</dbReference>
<dbReference type="EC" id="3.1.11.6" evidence="5"/>
<sequence length="413" mass="45848">MNILSVGAVTRYIKALFEQDGTLANVMVRGEISNFKRHYSGHCYFTLKDSDATLRAVMFRGRAQLLRFEPKDGLKVIAGGQISVFERDGQYQLYVDQLIPEGVGELSLAFAQLKDKLAAEGLFEESRKRPLPLLPRTVGIVTSPTGAAVRDIITVAKRRHPGVRLILVPVQVQGPEAPAQIARAIEILNRLRQTEVIVVGRGGGSIEELWAFNDESVVRAIAASELPVVSAVGHQTDYTLADFAADRRAATPSQAAELVVPDVRELDKYVRTLRAMLETHARALVAGRRRRLDLCLASRLFERPERLFAEKRQTIDILIQRLQQALKTIVTTKQHDLKVAAEKLTMLNPLAVLARGYSITRTPEGQVVRRADSVEAGQFLEVVLGLGRLDVQVIWAEEEYDGAKKGPRTGRMF</sequence>
<dbReference type="EMBL" id="JAUOZS010000001">
    <property type="protein sequence ID" value="MDT8901072.1"/>
    <property type="molecule type" value="Genomic_DNA"/>
</dbReference>
<evidence type="ECO:0000259" key="8">
    <source>
        <dbReference type="Pfam" id="PF13742"/>
    </source>
</evidence>
<dbReference type="RefSeq" id="WP_413779598.1">
    <property type="nucleotide sequence ID" value="NZ_JAUOZS010000001.1"/>
</dbReference>
<dbReference type="InterPro" id="IPR003753">
    <property type="entry name" value="Exonuc_VII_L"/>
</dbReference>
<evidence type="ECO:0000313" key="9">
    <source>
        <dbReference type="EMBL" id="MDT8901072.1"/>
    </source>
</evidence>
<comment type="subunit">
    <text evidence="5">Heterooligomer composed of large and small subunits.</text>
</comment>
<comment type="subcellular location">
    <subcellularLocation>
        <location evidence="5 6">Cytoplasm</location>
    </subcellularLocation>
</comment>
<accession>A0ABU3NW93</accession>
<dbReference type="Pfam" id="PF02601">
    <property type="entry name" value="Exonuc_VII_L"/>
    <property type="match status" value="1"/>
</dbReference>
<dbReference type="InterPro" id="IPR025824">
    <property type="entry name" value="OB-fold_nuc-bd_dom"/>
</dbReference>
<evidence type="ECO:0000256" key="1">
    <source>
        <dbReference type="ARBA" id="ARBA00022490"/>
    </source>
</evidence>
<evidence type="ECO:0000256" key="5">
    <source>
        <dbReference type="HAMAP-Rule" id="MF_00378"/>
    </source>
</evidence>
<evidence type="ECO:0000256" key="6">
    <source>
        <dbReference type="RuleBase" id="RU004355"/>
    </source>
</evidence>
<keyword evidence="4 5" id="KW-0269">Exonuclease</keyword>
<dbReference type="Pfam" id="PF13742">
    <property type="entry name" value="tRNA_anti_2"/>
    <property type="match status" value="1"/>
</dbReference>
<dbReference type="NCBIfam" id="TIGR00237">
    <property type="entry name" value="xseA"/>
    <property type="match status" value="1"/>
</dbReference>
<proteinExistence type="inferred from homology"/>
<comment type="caution">
    <text evidence="9">The sequence shown here is derived from an EMBL/GenBank/DDBJ whole genome shotgun (WGS) entry which is preliminary data.</text>
</comment>
<evidence type="ECO:0000256" key="2">
    <source>
        <dbReference type="ARBA" id="ARBA00022722"/>
    </source>
</evidence>
<evidence type="ECO:0000259" key="7">
    <source>
        <dbReference type="Pfam" id="PF02601"/>
    </source>
</evidence>
<feature type="domain" description="Exonuclease VII large subunit C-terminal" evidence="7">
    <location>
        <begin position="122"/>
        <end position="338"/>
    </location>
</feature>
<evidence type="ECO:0000256" key="3">
    <source>
        <dbReference type="ARBA" id="ARBA00022801"/>
    </source>
</evidence>
<dbReference type="PANTHER" id="PTHR30008:SF0">
    <property type="entry name" value="EXODEOXYRIBONUCLEASE 7 LARGE SUBUNIT"/>
    <property type="match status" value="1"/>
</dbReference>
<dbReference type="PANTHER" id="PTHR30008">
    <property type="entry name" value="EXODEOXYRIBONUCLEASE 7 LARGE SUBUNIT"/>
    <property type="match status" value="1"/>
</dbReference>
<keyword evidence="1 5" id="KW-0963">Cytoplasm</keyword>
<comment type="function">
    <text evidence="5">Bidirectionally degrades single-stranded DNA into large acid-insoluble oligonucleotides, which are then degraded further into small acid-soluble oligonucleotides.</text>
</comment>